<feature type="DNA-binding region" description="H-T-H motif" evidence="4">
    <location>
        <begin position="24"/>
        <end position="43"/>
    </location>
</feature>
<evidence type="ECO:0000313" key="6">
    <source>
        <dbReference type="EMBL" id="OJH40082.1"/>
    </source>
</evidence>
<keyword evidence="2 4" id="KW-0238">DNA-binding</keyword>
<proteinExistence type="predicted"/>
<dbReference type="PANTHER" id="PTHR30055:SF234">
    <property type="entry name" value="HTH-TYPE TRANSCRIPTIONAL REGULATOR BETI"/>
    <property type="match status" value="1"/>
</dbReference>
<reference evidence="7" key="1">
    <citation type="submission" date="2016-11" db="EMBL/GenBank/DDBJ databases">
        <authorList>
            <person name="Shukria A."/>
            <person name="Stevens D.C."/>
        </authorList>
    </citation>
    <scope>NUCLEOTIDE SEQUENCE [LARGE SCALE GENOMIC DNA]</scope>
    <source>
        <strain evidence="7">Cbfe23</strain>
    </source>
</reference>
<keyword evidence="3" id="KW-0804">Transcription</keyword>
<protein>
    <submittedName>
        <fullName evidence="6">TetR family transcriptional regulator</fullName>
    </submittedName>
</protein>
<dbReference type="GO" id="GO:0003700">
    <property type="term" value="F:DNA-binding transcription factor activity"/>
    <property type="evidence" value="ECO:0007669"/>
    <property type="project" value="TreeGrafter"/>
</dbReference>
<dbReference type="InterPro" id="IPR050109">
    <property type="entry name" value="HTH-type_TetR-like_transc_reg"/>
</dbReference>
<evidence type="ECO:0000256" key="3">
    <source>
        <dbReference type="ARBA" id="ARBA00023163"/>
    </source>
</evidence>
<dbReference type="AlphaFoldDB" id="A0A1L9BCU2"/>
<gene>
    <name evidence="6" type="ORF">BON30_13545</name>
</gene>
<evidence type="ECO:0000256" key="2">
    <source>
        <dbReference type="ARBA" id="ARBA00023125"/>
    </source>
</evidence>
<reference evidence="6 7" key="2">
    <citation type="submission" date="2016-12" db="EMBL/GenBank/DDBJ databases">
        <title>Draft Genome Sequence of Cystobacter ferrugineus Strain Cbfe23.</title>
        <authorList>
            <person name="Akbar S."/>
            <person name="Dowd S.E."/>
            <person name="Stevens D.C."/>
        </authorList>
    </citation>
    <scope>NUCLEOTIDE SEQUENCE [LARGE SCALE GENOMIC DNA]</scope>
    <source>
        <strain evidence="6 7">Cbfe23</strain>
    </source>
</reference>
<evidence type="ECO:0000259" key="5">
    <source>
        <dbReference type="PROSITE" id="PS50977"/>
    </source>
</evidence>
<dbReference type="Proteomes" id="UP000182229">
    <property type="component" value="Unassembled WGS sequence"/>
</dbReference>
<dbReference type="SUPFAM" id="SSF46689">
    <property type="entry name" value="Homeodomain-like"/>
    <property type="match status" value="1"/>
</dbReference>
<dbReference type="Gene3D" id="1.10.357.10">
    <property type="entry name" value="Tetracycline Repressor, domain 2"/>
    <property type="match status" value="1"/>
</dbReference>
<name>A0A1L9BCU2_9BACT</name>
<dbReference type="PANTHER" id="PTHR30055">
    <property type="entry name" value="HTH-TYPE TRANSCRIPTIONAL REGULATOR RUTR"/>
    <property type="match status" value="1"/>
</dbReference>
<keyword evidence="1" id="KW-0805">Transcription regulation</keyword>
<dbReference type="RefSeq" id="WP_071898716.1">
    <property type="nucleotide sequence ID" value="NZ_MPIN01000003.1"/>
</dbReference>
<dbReference type="STRING" id="83449.BON30_13545"/>
<dbReference type="InterPro" id="IPR009057">
    <property type="entry name" value="Homeodomain-like_sf"/>
</dbReference>
<dbReference type="PRINTS" id="PR00455">
    <property type="entry name" value="HTHTETR"/>
</dbReference>
<dbReference type="OrthoDB" id="9793734at2"/>
<dbReference type="Pfam" id="PF00440">
    <property type="entry name" value="TetR_N"/>
    <property type="match status" value="1"/>
</dbReference>
<keyword evidence="7" id="KW-1185">Reference proteome</keyword>
<dbReference type="SUPFAM" id="SSF48498">
    <property type="entry name" value="Tetracyclin repressor-like, C-terminal domain"/>
    <property type="match status" value="1"/>
</dbReference>
<dbReference type="EMBL" id="MPIN01000003">
    <property type="protein sequence ID" value="OJH40082.1"/>
    <property type="molecule type" value="Genomic_DNA"/>
</dbReference>
<sequence length="188" mass="21572">MDTRGAIIDQAVRLFAARGYDAIGVQEICEATGVTKPTLYHHFGNKRGLFEALIQERCQPFLETLRRAADYAGDLPRSLHQVTLAYFEFARREPSLYRLLLMFWFMRPSDEAFQRVAEFNEKQHQLLVEMFREAETGHGNMRGRQQAHAATLLGTINTYIVMSLNGLVELSEHLAHQAMHQFSHGIYS</sequence>
<accession>A0A1L9BCU2</accession>
<dbReference type="PROSITE" id="PS50977">
    <property type="entry name" value="HTH_TETR_2"/>
    <property type="match status" value="1"/>
</dbReference>
<organism evidence="6 7">
    <name type="scientific">Cystobacter ferrugineus</name>
    <dbReference type="NCBI Taxonomy" id="83449"/>
    <lineage>
        <taxon>Bacteria</taxon>
        <taxon>Pseudomonadati</taxon>
        <taxon>Myxococcota</taxon>
        <taxon>Myxococcia</taxon>
        <taxon>Myxococcales</taxon>
        <taxon>Cystobacterineae</taxon>
        <taxon>Archangiaceae</taxon>
        <taxon>Cystobacter</taxon>
    </lineage>
</organism>
<dbReference type="GO" id="GO:0000976">
    <property type="term" value="F:transcription cis-regulatory region binding"/>
    <property type="evidence" value="ECO:0007669"/>
    <property type="project" value="TreeGrafter"/>
</dbReference>
<evidence type="ECO:0000256" key="4">
    <source>
        <dbReference type="PROSITE-ProRule" id="PRU00335"/>
    </source>
</evidence>
<dbReference type="InterPro" id="IPR001647">
    <property type="entry name" value="HTH_TetR"/>
</dbReference>
<evidence type="ECO:0000313" key="7">
    <source>
        <dbReference type="Proteomes" id="UP000182229"/>
    </source>
</evidence>
<evidence type="ECO:0000256" key="1">
    <source>
        <dbReference type="ARBA" id="ARBA00023015"/>
    </source>
</evidence>
<feature type="domain" description="HTH tetR-type" evidence="5">
    <location>
        <begin position="1"/>
        <end position="61"/>
    </location>
</feature>
<comment type="caution">
    <text evidence="6">The sequence shown here is derived from an EMBL/GenBank/DDBJ whole genome shotgun (WGS) entry which is preliminary data.</text>
</comment>
<dbReference type="InterPro" id="IPR036271">
    <property type="entry name" value="Tet_transcr_reg_TetR-rel_C_sf"/>
</dbReference>